<dbReference type="Proteomes" id="UP001610990">
    <property type="component" value="Unassembled WGS sequence"/>
</dbReference>
<dbReference type="Gene3D" id="1.10.10.10">
    <property type="entry name" value="Winged helix-like DNA-binding domain superfamily/Winged helix DNA-binding domain"/>
    <property type="match status" value="1"/>
</dbReference>
<dbReference type="InterPro" id="IPR036390">
    <property type="entry name" value="WH_DNA-bd_sf"/>
</dbReference>
<keyword evidence="4" id="KW-1185">Reference proteome</keyword>
<organism evidence="3 4">
    <name type="scientific">Streptomyces celluloflavus</name>
    <dbReference type="NCBI Taxonomy" id="58344"/>
    <lineage>
        <taxon>Bacteria</taxon>
        <taxon>Bacillati</taxon>
        <taxon>Actinomycetota</taxon>
        <taxon>Actinomycetes</taxon>
        <taxon>Kitasatosporales</taxon>
        <taxon>Streptomycetaceae</taxon>
        <taxon>Streptomyces</taxon>
    </lineage>
</organism>
<comment type="caution">
    <text evidence="3">The sequence shown here is derived from an EMBL/GenBank/DDBJ whole genome shotgun (WGS) entry which is preliminary data.</text>
</comment>
<name>A0ABW7RHE9_9ACTN</name>
<feature type="region of interest" description="Disordered" evidence="1">
    <location>
        <begin position="1"/>
        <end position="33"/>
    </location>
</feature>
<evidence type="ECO:0000256" key="1">
    <source>
        <dbReference type="SAM" id="MobiDB-lite"/>
    </source>
</evidence>
<dbReference type="InterPro" id="IPR015102">
    <property type="entry name" value="Tscrpt_reg_HTH_FeoC"/>
</dbReference>
<dbReference type="RefSeq" id="WP_397673655.1">
    <property type="nucleotide sequence ID" value="NZ_JBIRGH010000011.1"/>
</dbReference>
<reference evidence="3 4" key="1">
    <citation type="submission" date="2024-10" db="EMBL/GenBank/DDBJ databases">
        <title>The Natural Products Discovery Center: Release of the First 8490 Sequenced Strains for Exploring Actinobacteria Biosynthetic Diversity.</title>
        <authorList>
            <person name="Kalkreuter E."/>
            <person name="Kautsar S.A."/>
            <person name="Yang D."/>
            <person name="Bader C.D."/>
            <person name="Teijaro C.N."/>
            <person name="Fluegel L."/>
            <person name="Davis C.M."/>
            <person name="Simpson J.R."/>
            <person name="Lauterbach L."/>
            <person name="Steele A.D."/>
            <person name="Gui C."/>
            <person name="Meng S."/>
            <person name="Li G."/>
            <person name="Viehrig K."/>
            <person name="Ye F."/>
            <person name="Su P."/>
            <person name="Kiefer A.F."/>
            <person name="Nichols A."/>
            <person name="Cepeda A.J."/>
            <person name="Yan W."/>
            <person name="Fan B."/>
            <person name="Jiang Y."/>
            <person name="Adhikari A."/>
            <person name="Zheng C.-J."/>
            <person name="Schuster L."/>
            <person name="Cowan T.M."/>
            <person name="Smanski M.J."/>
            <person name="Chevrette M.G."/>
            <person name="De Carvalho L.P.S."/>
            <person name="Shen B."/>
        </authorList>
    </citation>
    <scope>NUCLEOTIDE SEQUENCE [LARGE SCALE GENOMIC DNA]</scope>
    <source>
        <strain evidence="3 4">NPDC018013</strain>
    </source>
</reference>
<evidence type="ECO:0000259" key="2">
    <source>
        <dbReference type="Pfam" id="PF09012"/>
    </source>
</evidence>
<dbReference type="EMBL" id="JBIRGH010000011">
    <property type="protein sequence ID" value="MFH8586593.1"/>
    <property type="molecule type" value="Genomic_DNA"/>
</dbReference>
<accession>A0ABW7RHE9</accession>
<feature type="domain" description="Transcriptional regulator HTH-type FeoC" evidence="2">
    <location>
        <begin position="44"/>
        <end position="102"/>
    </location>
</feature>
<sequence length="129" mass="12977">MVSFRGPRRSGERTEEGAGSGGDGRGAAAGVAPGGAVSPLRRVLVEMRRARGGARLEDIAARVGVGPDEVASMVEYWVGRGLLTREAVSGGCPESGCGGCAGWTSCGARDGRAGGTLLHTIRAVSPPVT</sequence>
<dbReference type="Pfam" id="PF09012">
    <property type="entry name" value="FeoC"/>
    <property type="match status" value="1"/>
</dbReference>
<gene>
    <name evidence="3" type="ORF">ACH4GP_19705</name>
</gene>
<dbReference type="SUPFAM" id="SSF46785">
    <property type="entry name" value="Winged helix' DNA-binding domain"/>
    <property type="match status" value="1"/>
</dbReference>
<proteinExistence type="predicted"/>
<feature type="compositionally biased region" description="Gly residues" evidence="1">
    <location>
        <begin position="18"/>
        <end position="27"/>
    </location>
</feature>
<evidence type="ECO:0000313" key="4">
    <source>
        <dbReference type="Proteomes" id="UP001610990"/>
    </source>
</evidence>
<dbReference type="InterPro" id="IPR036388">
    <property type="entry name" value="WH-like_DNA-bd_sf"/>
</dbReference>
<protein>
    <submittedName>
        <fullName evidence="3">FeoC-like transcriptional regulator</fullName>
    </submittedName>
</protein>
<evidence type="ECO:0000313" key="3">
    <source>
        <dbReference type="EMBL" id="MFH8586593.1"/>
    </source>
</evidence>